<dbReference type="EMBL" id="SIRE01000030">
    <property type="protein sequence ID" value="TBL70796.1"/>
    <property type="molecule type" value="Genomic_DNA"/>
</dbReference>
<dbReference type="PANTHER" id="PTHR43056">
    <property type="entry name" value="PEPTIDASE S9 PROLYL OLIGOPEPTIDASE"/>
    <property type="match status" value="1"/>
</dbReference>
<reference evidence="3 4" key="1">
    <citation type="submission" date="2019-02" db="EMBL/GenBank/DDBJ databases">
        <title>Paenibacillus sp. nov., isolated from surface-sterilized tissue of Thalictrum simplex L.</title>
        <authorList>
            <person name="Tuo L."/>
        </authorList>
    </citation>
    <scope>NUCLEOTIDE SEQUENCE [LARGE SCALE GENOMIC DNA]</scope>
    <source>
        <strain evidence="3 4">N2SHLJ1</strain>
    </source>
</reference>
<dbReference type="InterPro" id="IPR008979">
    <property type="entry name" value="Galactose-bd-like_sf"/>
</dbReference>
<dbReference type="OrthoDB" id="319764at2"/>
<comment type="caution">
    <text evidence="3">The sequence shown here is derived from an EMBL/GenBank/DDBJ whole genome shotgun (WGS) entry which is preliminary data.</text>
</comment>
<dbReference type="AlphaFoldDB" id="A0A4Q9DI83"/>
<dbReference type="NCBIfam" id="TIGR00976">
    <property type="entry name" value="CocE_NonD"/>
    <property type="match status" value="1"/>
</dbReference>
<proteinExistence type="predicted"/>
<dbReference type="InterPro" id="IPR000383">
    <property type="entry name" value="Xaa-Pro-like_dom"/>
</dbReference>
<dbReference type="PANTHER" id="PTHR43056:SF10">
    <property type="entry name" value="COCE_NOND FAMILY, PUTATIVE (AFU_ORTHOLOGUE AFUA_7G00600)-RELATED"/>
    <property type="match status" value="1"/>
</dbReference>
<evidence type="ECO:0000256" key="1">
    <source>
        <dbReference type="ARBA" id="ARBA00022801"/>
    </source>
</evidence>
<feature type="domain" description="Xaa-Pro dipeptidyl-peptidase C-terminal" evidence="2">
    <location>
        <begin position="292"/>
        <end position="537"/>
    </location>
</feature>
<dbReference type="Proteomes" id="UP000293142">
    <property type="component" value="Unassembled WGS sequence"/>
</dbReference>
<dbReference type="SMART" id="SM00939">
    <property type="entry name" value="PepX_C"/>
    <property type="match status" value="1"/>
</dbReference>
<accession>A0A4Q9DI83</accession>
<dbReference type="InterPro" id="IPR005674">
    <property type="entry name" value="CocE/Ser_esterase"/>
</dbReference>
<dbReference type="InterPro" id="IPR029058">
    <property type="entry name" value="AB_hydrolase_fold"/>
</dbReference>
<dbReference type="Gene3D" id="3.40.50.1820">
    <property type="entry name" value="alpha/beta hydrolase"/>
    <property type="match status" value="1"/>
</dbReference>
<sequence length="545" mass="61080">MRDGITLYADIYRPDKPGRYPVLLMRQPYGKKIASTITYAHPLWYARQDYVVIIQDVRGRGVSEGEFEPFIREKEDGFDTVEWAAGLSCSDGQVGMYGFSYQGFTQWAAAAAAPPHLKAIIPAMCGADLYQGMFYPHGRLALAEHLPWAFQLARDTARRKGDEAAEAFCTLVRNKTPDELIFRMPVGDEHPILTSYFPEFYEWCSHTEYDGYWKERNLLPELTHSKVPALHLGGWYDCFVQGTLQSYETLRQIPGRYDRLMIGPWSHIPWGRHTGGVDHGPESDGNVHRLHIQWFDYWLKGKRETEWLAEPKITYFELGSRRWNKLEEGSPFQGAGDAACRYVLGGTGVPANGASGGGRLRPEGVSEPDDIVDVFVYDARLPMPLESYLPFDRRGVQDRYEILHYTSEIFEQPVSMFGSPKLRVQVQTVSGATDLVAILSEVGPDGSSRMLSIGRAEVHETDETEGWATIEMELLSLGVQIQPGSALRLELTGSAFPLFVRHPNGISSADIHKVGNKSLNIATVAVKSMPEMPSVLELPILCTGQ</sequence>
<keyword evidence="4" id="KW-1185">Reference proteome</keyword>
<gene>
    <name evidence="3" type="ORF">EYB31_32520</name>
</gene>
<dbReference type="Gene3D" id="2.60.120.260">
    <property type="entry name" value="Galactose-binding domain-like"/>
    <property type="match status" value="1"/>
</dbReference>
<keyword evidence="1 3" id="KW-0378">Hydrolase</keyword>
<dbReference type="SUPFAM" id="SSF53474">
    <property type="entry name" value="alpha/beta-Hydrolases"/>
    <property type="match status" value="1"/>
</dbReference>
<name>A0A4Q9DI83_9BACL</name>
<evidence type="ECO:0000313" key="4">
    <source>
        <dbReference type="Proteomes" id="UP000293142"/>
    </source>
</evidence>
<protein>
    <submittedName>
        <fullName evidence="3">CocE/NonD family hydrolase</fullName>
    </submittedName>
</protein>
<dbReference type="InterPro" id="IPR013736">
    <property type="entry name" value="Xaa-Pro_dipept_C"/>
</dbReference>
<organism evidence="3 4">
    <name type="scientific">Paenibacillus thalictri</name>
    <dbReference type="NCBI Taxonomy" id="2527873"/>
    <lineage>
        <taxon>Bacteria</taxon>
        <taxon>Bacillati</taxon>
        <taxon>Bacillota</taxon>
        <taxon>Bacilli</taxon>
        <taxon>Bacillales</taxon>
        <taxon>Paenibacillaceae</taxon>
        <taxon>Paenibacillus</taxon>
    </lineage>
</organism>
<dbReference type="Gene3D" id="1.10.3020.10">
    <property type="entry name" value="alpha-amino acid ester hydrolase ( Helical cap domain)"/>
    <property type="match status" value="1"/>
</dbReference>
<dbReference type="Pfam" id="PF02129">
    <property type="entry name" value="Peptidase_S15"/>
    <property type="match status" value="1"/>
</dbReference>
<dbReference type="InterPro" id="IPR050585">
    <property type="entry name" value="Xaa-Pro_dipeptidyl-ppase/CocE"/>
</dbReference>
<evidence type="ECO:0000259" key="2">
    <source>
        <dbReference type="SMART" id="SM00939"/>
    </source>
</evidence>
<evidence type="ECO:0000313" key="3">
    <source>
        <dbReference type="EMBL" id="TBL70796.1"/>
    </source>
</evidence>
<dbReference type="SUPFAM" id="SSF49785">
    <property type="entry name" value="Galactose-binding domain-like"/>
    <property type="match status" value="1"/>
</dbReference>
<dbReference type="Pfam" id="PF08530">
    <property type="entry name" value="PepX_C"/>
    <property type="match status" value="1"/>
</dbReference>
<dbReference type="GO" id="GO:0008239">
    <property type="term" value="F:dipeptidyl-peptidase activity"/>
    <property type="evidence" value="ECO:0007669"/>
    <property type="project" value="InterPro"/>
</dbReference>